<evidence type="ECO:0000313" key="2">
    <source>
        <dbReference type="EMBL" id="KAI9262279.1"/>
    </source>
</evidence>
<keyword evidence="3" id="KW-1185">Reference proteome</keyword>
<gene>
    <name evidence="2" type="ORF">BDA99DRAFT_72188</name>
</gene>
<reference evidence="2" key="1">
    <citation type="journal article" date="2022" name="IScience">
        <title>Evolution of zygomycete secretomes and the origins of terrestrial fungal ecologies.</title>
        <authorList>
            <person name="Chang Y."/>
            <person name="Wang Y."/>
            <person name="Mondo S."/>
            <person name="Ahrendt S."/>
            <person name="Andreopoulos W."/>
            <person name="Barry K."/>
            <person name="Beard J."/>
            <person name="Benny G.L."/>
            <person name="Blankenship S."/>
            <person name="Bonito G."/>
            <person name="Cuomo C."/>
            <person name="Desiro A."/>
            <person name="Gervers K.A."/>
            <person name="Hundley H."/>
            <person name="Kuo A."/>
            <person name="LaButti K."/>
            <person name="Lang B.F."/>
            <person name="Lipzen A."/>
            <person name="O'Donnell K."/>
            <person name="Pangilinan J."/>
            <person name="Reynolds N."/>
            <person name="Sandor L."/>
            <person name="Smith M.E."/>
            <person name="Tsang A."/>
            <person name="Grigoriev I.V."/>
            <person name="Stajich J.E."/>
            <person name="Spatafora J.W."/>
        </authorList>
    </citation>
    <scope>NUCLEOTIDE SEQUENCE</scope>
    <source>
        <strain evidence="2">RSA 2281</strain>
    </source>
</reference>
<name>A0AAD5PDZ1_9FUNG</name>
<dbReference type="EMBL" id="JAIXMP010000014">
    <property type="protein sequence ID" value="KAI9262279.1"/>
    <property type="molecule type" value="Genomic_DNA"/>
</dbReference>
<comment type="caution">
    <text evidence="2">The sequence shown here is derived from an EMBL/GenBank/DDBJ whole genome shotgun (WGS) entry which is preliminary data.</text>
</comment>
<protein>
    <recommendedName>
        <fullName evidence="1">F-box domain-containing protein</fullName>
    </recommendedName>
</protein>
<proteinExistence type="predicted"/>
<dbReference type="Proteomes" id="UP001209540">
    <property type="component" value="Unassembled WGS sequence"/>
</dbReference>
<dbReference type="PROSITE" id="PS50181">
    <property type="entry name" value="FBOX"/>
    <property type="match status" value="1"/>
</dbReference>
<sequence>MTQTITDILPTLPHEIHDQIFQYLTENEIWRLARVCQSWRSMSLHWQPRWECLSTTRDGRHSIIPDMVPYTSYIEKGSVKQIRVHTDDIWQLFQVVSFIKNQAFCAISKRTYMMWIMLTKIRKKRGCTSKKYID</sequence>
<dbReference type="SUPFAM" id="SSF81383">
    <property type="entry name" value="F-box domain"/>
    <property type="match status" value="1"/>
</dbReference>
<accession>A0AAD5PDZ1</accession>
<evidence type="ECO:0000259" key="1">
    <source>
        <dbReference type="PROSITE" id="PS50181"/>
    </source>
</evidence>
<feature type="domain" description="F-box" evidence="1">
    <location>
        <begin position="6"/>
        <end position="53"/>
    </location>
</feature>
<reference evidence="2" key="2">
    <citation type="submission" date="2023-02" db="EMBL/GenBank/DDBJ databases">
        <authorList>
            <consortium name="DOE Joint Genome Institute"/>
            <person name="Mondo S.J."/>
            <person name="Chang Y."/>
            <person name="Wang Y."/>
            <person name="Ahrendt S."/>
            <person name="Andreopoulos W."/>
            <person name="Barry K."/>
            <person name="Beard J."/>
            <person name="Benny G.L."/>
            <person name="Blankenship S."/>
            <person name="Bonito G."/>
            <person name="Cuomo C."/>
            <person name="Desiro A."/>
            <person name="Gervers K.A."/>
            <person name="Hundley H."/>
            <person name="Kuo A."/>
            <person name="LaButti K."/>
            <person name="Lang B.F."/>
            <person name="Lipzen A."/>
            <person name="O'Donnell K."/>
            <person name="Pangilinan J."/>
            <person name="Reynolds N."/>
            <person name="Sandor L."/>
            <person name="Smith M.W."/>
            <person name="Tsang A."/>
            <person name="Grigoriev I.V."/>
            <person name="Stajich J.E."/>
            <person name="Spatafora J.W."/>
        </authorList>
    </citation>
    <scope>NUCLEOTIDE SEQUENCE</scope>
    <source>
        <strain evidence="2">RSA 2281</strain>
    </source>
</reference>
<dbReference type="Pfam" id="PF12937">
    <property type="entry name" value="F-box-like"/>
    <property type="match status" value="1"/>
</dbReference>
<dbReference type="Gene3D" id="1.20.1280.50">
    <property type="match status" value="1"/>
</dbReference>
<dbReference type="InterPro" id="IPR001810">
    <property type="entry name" value="F-box_dom"/>
</dbReference>
<organism evidence="2 3">
    <name type="scientific">Phascolomyces articulosus</name>
    <dbReference type="NCBI Taxonomy" id="60185"/>
    <lineage>
        <taxon>Eukaryota</taxon>
        <taxon>Fungi</taxon>
        <taxon>Fungi incertae sedis</taxon>
        <taxon>Mucoromycota</taxon>
        <taxon>Mucoromycotina</taxon>
        <taxon>Mucoromycetes</taxon>
        <taxon>Mucorales</taxon>
        <taxon>Lichtheimiaceae</taxon>
        <taxon>Phascolomyces</taxon>
    </lineage>
</organism>
<dbReference type="AlphaFoldDB" id="A0AAD5PDZ1"/>
<dbReference type="CDD" id="cd09917">
    <property type="entry name" value="F-box_SF"/>
    <property type="match status" value="1"/>
</dbReference>
<dbReference type="InterPro" id="IPR036047">
    <property type="entry name" value="F-box-like_dom_sf"/>
</dbReference>
<evidence type="ECO:0000313" key="3">
    <source>
        <dbReference type="Proteomes" id="UP001209540"/>
    </source>
</evidence>